<comment type="caution">
    <text evidence="1">The sequence shown here is derived from an EMBL/GenBank/DDBJ whole genome shotgun (WGS) entry which is preliminary data.</text>
</comment>
<geneLocation type="mitochondrion" evidence="1"/>
<dbReference type="AlphaFoldDB" id="A0A117NHH3"/>
<reference evidence="1" key="1">
    <citation type="journal article" date="2015" name="Genome Biol. Evol.">
        <title>Organellar Genomes of White Spruce (Picea glauca): Assembly and Annotation.</title>
        <authorList>
            <person name="Jackman S.D."/>
            <person name="Warren R.L."/>
            <person name="Gibb E.A."/>
            <person name="Vandervalk B.P."/>
            <person name="Mohamadi H."/>
            <person name="Chu J."/>
            <person name="Raymond A."/>
            <person name="Pleasance S."/>
            <person name="Coope R."/>
            <person name="Wildung M.R."/>
            <person name="Ritland C.E."/>
            <person name="Bousquet J."/>
            <person name="Jones S.J."/>
            <person name="Bohlmann J."/>
            <person name="Birol I."/>
        </authorList>
    </citation>
    <scope>NUCLEOTIDE SEQUENCE [LARGE SCALE GENOMIC DNA]</scope>
    <source>
        <tissue evidence="1">Flushing bud</tissue>
    </source>
</reference>
<keyword evidence="1" id="KW-0496">Mitochondrion</keyword>
<name>A0A117NHH3_PICGL</name>
<proteinExistence type="predicted"/>
<protein>
    <submittedName>
        <fullName evidence="1">Uncharacterized protein</fullName>
    </submittedName>
</protein>
<accession>A0A117NHH3</accession>
<dbReference type="EMBL" id="LKAM01000006">
    <property type="protein sequence ID" value="KUM48378.1"/>
    <property type="molecule type" value="Genomic_DNA"/>
</dbReference>
<sequence>MVFKLMNQARWEPSVQAHSFKLMNQVETRGIIEVLNCANHYRTYALTCDADRICGTDWTTFHCKGIFNQPIQSTISIYIYIAQGCGRGGTVIFKASIS</sequence>
<organism evidence="1">
    <name type="scientific">Picea glauca</name>
    <name type="common">White spruce</name>
    <name type="synonym">Pinus glauca</name>
    <dbReference type="NCBI Taxonomy" id="3330"/>
    <lineage>
        <taxon>Eukaryota</taxon>
        <taxon>Viridiplantae</taxon>
        <taxon>Streptophyta</taxon>
        <taxon>Embryophyta</taxon>
        <taxon>Tracheophyta</taxon>
        <taxon>Spermatophyta</taxon>
        <taxon>Pinopsida</taxon>
        <taxon>Pinidae</taxon>
        <taxon>Conifers I</taxon>
        <taxon>Pinales</taxon>
        <taxon>Pinaceae</taxon>
        <taxon>Picea</taxon>
    </lineage>
</organism>
<evidence type="ECO:0000313" key="1">
    <source>
        <dbReference type="EMBL" id="KUM48378.1"/>
    </source>
</evidence>
<gene>
    <name evidence="1" type="ORF">ABT39_MTgene5378</name>
</gene>